<protein>
    <submittedName>
        <fullName evidence="3">Glyoxalase</fullName>
    </submittedName>
</protein>
<reference evidence="3" key="1">
    <citation type="journal article" date="2014" name="Int. J. Syst. Evol. Microbiol.">
        <title>Complete genome sequence of Corynebacterium casei LMG S-19264T (=DSM 44701T), isolated from a smear-ripened cheese.</title>
        <authorList>
            <consortium name="US DOE Joint Genome Institute (JGI-PGF)"/>
            <person name="Walter F."/>
            <person name="Albersmeier A."/>
            <person name="Kalinowski J."/>
            <person name="Ruckert C."/>
        </authorList>
    </citation>
    <scope>NUCLEOTIDE SEQUENCE</scope>
    <source>
        <strain evidence="3">JCM 4646</strain>
    </source>
</reference>
<dbReference type="RefSeq" id="WP_229912815.1">
    <property type="nucleotide sequence ID" value="NZ_BNBO01000027.1"/>
</dbReference>
<evidence type="ECO:0000259" key="2">
    <source>
        <dbReference type="PROSITE" id="PS51819"/>
    </source>
</evidence>
<accession>A0A919G0L0</accession>
<dbReference type="SUPFAM" id="SSF54593">
    <property type="entry name" value="Glyoxalase/Bleomycin resistance protein/Dihydroxybiphenyl dioxygenase"/>
    <property type="match status" value="1"/>
</dbReference>
<dbReference type="AlphaFoldDB" id="A0A919G0L0"/>
<feature type="region of interest" description="Disordered" evidence="1">
    <location>
        <begin position="61"/>
        <end position="80"/>
    </location>
</feature>
<name>A0A919G0L0_9ACTN</name>
<evidence type="ECO:0000313" key="3">
    <source>
        <dbReference type="EMBL" id="GHH75845.1"/>
    </source>
</evidence>
<dbReference type="EMBL" id="BNBO01000027">
    <property type="protein sequence ID" value="GHH75845.1"/>
    <property type="molecule type" value="Genomic_DNA"/>
</dbReference>
<comment type="caution">
    <text evidence="3">The sequence shown here is derived from an EMBL/GenBank/DDBJ whole genome shotgun (WGS) entry which is preliminary data.</text>
</comment>
<feature type="domain" description="VOC" evidence="2">
    <location>
        <begin position="15"/>
        <end position="132"/>
    </location>
</feature>
<dbReference type="PANTHER" id="PTHR35908:SF1">
    <property type="entry name" value="CONSERVED PROTEIN"/>
    <property type="match status" value="1"/>
</dbReference>
<gene>
    <name evidence="3" type="ORF">GCM10018781_45700</name>
</gene>
<dbReference type="Proteomes" id="UP000617734">
    <property type="component" value="Unassembled WGS sequence"/>
</dbReference>
<dbReference type="GeneID" id="95354953"/>
<dbReference type="InterPro" id="IPR037523">
    <property type="entry name" value="VOC_core"/>
</dbReference>
<dbReference type="Pfam" id="PF18029">
    <property type="entry name" value="Glyoxalase_6"/>
    <property type="match status" value="1"/>
</dbReference>
<evidence type="ECO:0000256" key="1">
    <source>
        <dbReference type="SAM" id="MobiDB-lite"/>
    </source>
</evidence>
<dbReference type="Gene3D" id="3.10.180.10">
    <property type="entry name" value="2,3-Dihydroxybiphenyl 1,2-Dioxygenase, domain 1"/>
    <property type="match status" value="1"/>
</dbReference>
<organism evidence="3 4">
    <name type="scientific">Kitasatospora indigofera</name>
    <dbReference type="NCBI Taxonomy" id="67307"/>
    <lineage>
        <taxon>Bacteria</taxon>
        <taxon>Bacillati</taxon>
        <taxon>Actinomycetota</taxon>
        <taxon>Actinomycetes</taxon>
        <taxon>Kitasatosporales</taxon>
        <taxon>Streptomycetaceae</taxon>
        <taxon>Kitasatospora</taxon>
    </lineage>
</organism>
<evidence type="ECO:0000313" key="4">
    <source>
        <dbReference type="Proteomes" id="UP000617734"/>
    </source>
</evidence>
<reference evidence="3" key="2">
    <citation type="submission" date="2020-09" db="EMBL/GenBank/DDBJ databases">
        <authorList>
            <person name="Sun Q."/>
            <person name="Ohkuma M."/>
        </authorList>
    </citation>
    <scope>NUCLEOTIDE SEQUENCE</scope>
    <source>
        <strain evidence="3">JCM 4646</strain>
    </source>
</reference>
<dbReference type="InterPro" id="IPR029068">
    <property type="entry name" value="Glyas_Bleomycin-R_OHBP_Dase"/>
</dbReference>
<proteinExistence type="predicted"/>
<dbReference type="PROSITE" id="PS51819">
    <property type="entry name" value="VOC"/>
    <property type="match status" value="1"/>
</dbReference>
<dbReference type="PANTHER" id="PTHR35908">
    <property type="entry name" value="HYPOTHETICAL FUSION PROTEIN"/>
    <property type="match status" value="1"/>
</dbReference>
<dbReference type="InterPro" id="IPR041581">
    <property type="entry name" value="Glyoxalase_6"/>
</dbReference>
<keyword evidence="4" id="KW-1185">Reference proteome</keyword>
<sequence>MSDLPSEQNADGFARLAMVTIDCADPAALAAFYGGLLGWEPRHVDDRFAILDNPEGGTPLAFGRVEGYEPPPPGNPDGSKHFHLDFYVDDLTDATDRAIALGATEPAYQHGRQLKVLIDPAGHPFGLAPLDR</sequence>